<feature type="transmembrane region" description="Helical" evidence="13">
    <location>
        <begin position="248"/>
        <end position="269"/>
    </location>
</feature>
<comment type="subcellular location">
    <subcellularLocation>
        <location evidence="1">Cell inner membrane</location>
        <topology evidence="1">Multi-pass membrane protein</topology>
    </subcellularLocation>
</comment>
<keyword evidence="5 12" id="KW-1003">Cell membrane</keyword>
<evidence type="ECO:0000256" key="11">
    <source>
        <dbReference type="ARBA" id="ARBA00023306"/>
    </source>
</evidence>
<dbReference type="Proteomes" id="UP000034410">
    <property type="component" value="Chromosome"/>
</dbReference>
<comment type="similarity">
    <text evidence="2 12">Belongs to the ABC-4 integral membrane protein family. FtsX subfamily.</text>
</comment>
<keyword evidence="8 13" id="KW-0812">Transmembrane</keyword>
<keyword evidence="11 12" id="KW-0131">Cell cycle</keyword>
<reference evidence="16 17" key="1">
    <citation type="journal article" date="2015" name="Genome Announc.">
        <title>Complete Genome Sequence of Sedimenticola thiotaurini Strain SIP-G1, a Polyphosphate- and Polyhydroxyalkanoate-Accumulating Sulfur-Oxidizing Gammaproteobacterium Isolated from Salt Marsh Sediments.</title>
        <authorList>
            <person name="Flood B.E."/>
            <person name="Jones D.S."/>
            <person name="Bailey J.V."/>
        </authorList>
    </citation>
    <scope>NUCLEOTIDE SEQUENCE [LARGE SCALE GENOMIC DNA]</scope>
    <source>
        <strain evidence="16 17">SIP-G1</strain>
    </source>
</reference>
<evidence type="ECO:0000256" key="8">
    <source>
        <dbReference type="ARBA" id="ARBA00022692"/>
    </source>
</evidence>
<evidence type="ECO:0000256" key="13">
    <source>
        <dbReference type="SAM" id="Phobius"/>
    </source>
</evidence>
<proteinExistence type="inferred from homology"/>
<feature type="transmembrane region" description="Helical" evidence="13">
    <location>
        <begin position="45"/>
        <end position="66"/>
    </location>
</feature>
<gene>
    <name evidence="16" type="ORF">AAY24_10145</name>
</gene>
<sequence>MRKPRRRRSARISPRSVLRVDVWLLRHLQVALASLGRLIRNPLSTLMTTLVIGIALALPTGLYLLLNNAETLSGSWDGAASISLFLKQETSNQQAQQLANRLREDPAIAQVQLISRSEALEEFRQLSGFAGVLDSLDENPLPALLVVEPTAQHADPVPAEALLARMKQHSEVEFAQLDLQWVKRFHAITRIAQRGVVILASLLGLSVLLIVGNTIRLEIQNRHAEIEITKLIGGTNAFIRRPFLYNGAWYGLFGGISAWLMVSISLLLLDNPVEQLAGLYQSSFELRGIGFTTLLMLLGGSTLLGLAGSWIAVGRHLHQIEPS</sequence>
<dbReference type="InterPro" id="IPR047590">
    <property type="entry name" value="FtsX_proteobact-type"/>
</dbReference>
<dbReference type="EMBL" id="CP011412">
    <property type="protein sequence ID" value="AKH20659.1"/>
    <property type="molecule type" value="Genomic_DNA"/>
</dbReference>
<evidence type="ECO:0000256" key="3">
    <source>
        <dbReference type="ARBA" id="ARBA00011160"/>
    </source>
</evidence>
<dbReference type="AlphaFoldDB" id="A0A0F7JZC3"/>
<keyword evidence="7 12" id="KW-0132">Cell division</keyword>
<evidence type="ECO:0000256" key="5">
    <source>
        <dbReference type="ARBA" id="ARBA00022475"/>
    </source>
</evidence>
<keyword evidence="17" id="KW-1185">Reference proteome</keyword>
<evidence type="ECO:0000259" key="15">
    <source>
        <dbReference type="Pfam" id="PF18075"/>
    </source>
</evidence>
<evidence type="ECO:0000313" key="17">
    <source>
        <dbReference type="Proteomes" id="UP000034410"/>
    </source>
</evidence>
<dbReference type="KEGG" id="seds:AAY24_10145"/>
<dbReference type="GO" id="GO:0005886">
    <property type="term" value="C:plasma membrane"/>
    <property type="evidence" value="ECO:0007669"/>
    <property type="project" value="UniProtKB-SubCell"/>
</dbReference>
<dbReference type="GO" id="GO:0051301">
    <property type="term" value="P:cell division"/>
    <property type="evidence" value="ECO:0007669"/>
    <property type="project" value="UniProtKB-KW"/>
</dbReference>
<evidence type="ECO:0000256" key="4">
    <source>
        <dbReference type="ARBA" id="ARBA00021907"/>
    </source>
</evidence>
<dbReference type="GO" id="GO:0032153">
    <property type="term" value="C:cell division site"/>
    <property type="evidence" value="ECO:0007669"/>
    <property type="project" value="TreeGrafter"/>
</dbReference>
<organism evidence="16 17">
    <name type="scientific">Sedimenticola thiotaurini</name>
    <dbReference type="NCBI Taxonomy" id="1543721"/>
    <lineage>
        <taxon>Bacteria</taxon>
        <taxon>Pseudomonadati</taxon>
        <taxon>Pseudomonadota</taxon>
        <taxon>Gammaproteobacteria</taxon>
        <taxon>Chromatiales</taxon>
        <taxon>Sedimenticolaceae</taxon>
        <taxon>Sedimenticola</taxon>
    </lineage>
</organism>
<dbReference type="Pfam" id="PF18075">
    <property type="entry name" value="FtsX_ECD"/>
    <property type="match status" value="1"/>
</dbReference>
<dbReference type="PANTHER" id="PTHR47755">
    <property type="entry name" value="CELL DIVISION PROTEIN FTSX"/>
    <property type="match status" value="1"/>
</dbReference>
<name>A0A0F7JZC3_9GAMM</name>
<evidence type="ECO:0000259" key="14">
    <source>
        <dbReference type="Pfam" id="PF02687"/>
    </source>
</evidence>
<evidence type="ECO:0000256" key="10">
    <source>
        <dbReference type="ARBA" id="ARBA00023136"/>
    </source>
</evidence>
<dbReference type="PIRSF" id="PIRSF003097">
    <property type="entry name" value="FtsX"/>
    <property type="match status" value="1"/>
</dbReference>
<comment type="subunit">
    <text evidence="3">Forms a membrane-associated complex with FtsE.</text>
</comment>
<dbReference type="InterPro" id="IPR040690">
    <property type="entry name" value="FtsX_ECD"/>
</dbReference>
<feature type="domain" description="FtsX extracellular" evidence="15">
    <location>
        <begin position="81"/>
        <end position="161"/>
    </location>
</feature>
<evidence type="ECO:0000256" key="12">
    <source>
        <dbReference type="PIRNR" id="PIRNR003097"/>
    </source>
</evidence>
<evidence type="ECO:0000313" key="16">
    <source>
        <dbReference type="EMBL" id="AKH20659.1"/>
    </source>
</evidence>
<feature type="transmembrane region" description="Helical" evidence="13">
    <location>
        <begin position="191"/>
        <end position="211"/>
    </location>
</feature>
<feature type="domain" description="ABC3 transporter permease C-terminal" evidence="14">
    <location>
        <begin position="198"/>
        <end position="315"/>
    </location>
</feature>
<dbReference type="PATRIC" id="fig|1543721.4.peg.2105"/>
<keyword evidence="6 12" id="KW-0997">Cell inner membrane</keyword>
<evidence type="ECO:0000256" key="6">
    <source>
        <dbReference type="ARBA" id="ARBA00022519"/>
    </source>
</evidence>
<dbReference type="Pfam" id="PF02687">
    <property type="entry name" value="FtsX"/>
    <property type="match status" value="1"/>
</dbReference>
<comment type="function">
    <text evidence="12">Part of the ABC transporter FtsEX involved in cellular division.</text>
</comment>
<feature type="transmembrane region" description="Helical" evidence="13">
    <location>
        <begin position="289"/>
        <end position="313"/>
    </location>
</feature>
<evidence type="ECO:0000256" key="1">
    <source>
        <dbReference type="ARBA" id="ARBA00004429"/>
    </source>
</evidence>
<evidence type="ECO:0000256" key="7">
    <source>
        <dbReference type="ARBA" id="ARBA00022618"/>
    </source>
</evidence>
<dbReference type="Gene3D" id="3.30.70.3040">
    <property type="match status" value="1"/>
</dbReference>
<keyword evidence="10 12" id="KW-0472">Membrane</keyword>
<dbReference type="RefSeq" id="WP_046859592.1">
    <property type="nucleotide sequence ID" value="NZ_CP011412.1"/>
</dbReference>
<dbReference type="InterPro" id="IPR003838">
    <property type="entry name" value="ABC3_permease_C"/>
</dbReference>
<keyword evidence="9 13" id="KW-1133">Transmembrane helix</keyword>
<dbReference type="PANTHER" id="PTHR47755:SF1">
    <property type="entry name" value="CELL DIVISION PROTEIN FTSX"/>
    <property type="match status" value="1"/>
</dbReference>
<protein>
    <recommendedName>
        <fullName evidence="4 12">Cell division protein FtsX</fullName>
    </recommendedName>
</protein>
<dbReference type="InterPro" id="IPR004513">
    <property type="entry name" value="FtsX"/>
</dbReference>
<dbReference type="OrthoDB" id="9813411at2"/>
<evidence type="ECO:0000256" key="2">
    <source>
        <dbReference type="ARBA" id="ARBA00007379"/>
    </source>
</evidence>
<evidence type="ECO:0000256" key="9">
    <source>
        <dbReference type="ARBA" id="ARBA00022989"/>
    </source>
</evidence>
<dbReference type="NCBIfam" id="TIGR00439">
    <property type="entry name" value="FtsX_Gneg"/>
    <property type="match status" value="1"/>
</dbReference>
<accession>A0A0F7JZC3</accession>